<keyword evidence="8" id="KW-1185">Reference proteome</keyword>
<evidence type="ECO:0000256" key="1">
    <source>
        <dbReference type="ARBA" id="ARBA00010641"/>
    </source>
</evidence>
<evidence type="ECO:0000313" key="8">
    <source>
        <dbReference type="Proteomes" id="UP001207228"/>
    </source>
</evidence>
<evidence type="ECO:0000256" key="4">
    <source>
        <dbReference type="ARBA" id="ARBA00023163"/>
    </source>
</evidence>
<dbReference type="PANTHER" id="PTHR43133:SF46">
    <property type="entry name" value="RNA POLYMERASE SIGMA-70 FACTOR ECF SUBFAMILY"/>
    <property type="match status" value="1"/>
</dbReference>
<dbReference type="Pfam" id="PF08281">
    <property type="entry name" value="Sigma70_r4_2"/>
    <property type="match status" value="1"/>
</dbReference>
<dbReference type="InterPro" id="IPR013324">
    <property type="entry name" value="RNA_pol_sigma_r3/r4-like"/>
</dbReference>
<evidence type="ECO:0000313" key="7">
    <source>
        <dbReference type="EMBL" id="MCX2739839.1"/>
    </source>
</evidence>
<dbReference type="Pfam" id="PF04542">
    <property type="entry name" value="Sigma70_r2"/>
    <property type="match status" value="1"/>
</dbReference>
<dbReference type="InterPro" id="IPR014284">
    <property type="entry name" value="RNA_pol_sigma-70_dom"/>
</dbReference>
<dbReference type="InterPro" id="IPR007627">
    <property type="entry name" value="RNA_pol_sigma70_r2"/>
</dbReference>
<dbReference type="Proteomes" id="UP001207228">
    <property type="component" value="Unassembled WGS sequence"/>
</dbReference>
<organism evidence="7 8">
    <name type="scientific">Pontibacter anaerobius</name>
    <dbReference type="NCBI Taxonomy" id="2993940"/>
    <lineage>
        <taxon>Bacteria</taxon>
        <taxon>Pseudomonadati</taxon>
        <taxon>Bacteroidota</taxon>
        <taxon>Cytophagia</taxon>
        <taxon>Cytophagales</taxon>
        <taxon>Hymenobacteraceae</taxon>
        <taxon>Pontibacter</taxon>
    </lineage>
</organism>
<feature type="domain" description="RNA polymerase sigma factor 70 region 4 type 2" evidence="6">
    <location>
        <begin position="120"/>
        <end position="172"/>
    </location>
</feature>
<dbReference type="SUPFAM" id="SSF88946">
    <property type="entry name" value="Sigma2 domain of RNA polymerase sigma factors"/>
    <property type="match status" value="1"/>
</dbReference>
<dbReference type="EMBL" id="JAPFQO010000004">
    <property type="protein sequence ID" value="MCX2739839.1"/>
    <property type="molecule type" value="Genomic_DNA"/>
</dbReference>
<sequence>MSEAESKEVEDLLRGCLKADREAQRKLYRHFYGYAMSISMRYTKDAEEARDVLNDGFLKVFTKLEKYDPSKPFKGWIRRIMINTALDNYRHNLKHYYLMDIESAEPEADNYSVEQKINYEYLISLVQALSPAYRAVFNLYAIDGHTHEEVAEILGISVGTSKSNLAKARANLRAKLQQSSVDEYRQHA</sequence>
<keyword evidence="4" id="KW-0804">Transcription</keyword>
<dbReference type="PANTHER" id="PTHR43133">
    <property type="entry name" value="RNA POLYMERASE ECF-TYPE SIGMA FACTO"/>
    <property type="match status" value="1"/>
</dbReference>
<protein>
    <submittedName>
        <fullName evidence="7">Sigma-70 family RNA polymerase sigma factor</fullName>
    </submittedName>
</protein>
<proteinExistence type="inferred from homology"/>
<reference evidence="7 8" key="1">
    <citation type="submission" date="2022-11" db="EMBL/GenBank/DDBJ databases">
        <title>The characterization of three novel Bacteroidetes species and genomic analysis of their roles in tidal elemental geochemical cycles.</title>
        <authorList>
            <person name="Ma K.-J."/>
        </authorList>
    </citation>
    <scope>NUCLEOTIDE SEQUENCE [LARGE SCALE GENOMIC DNA]</scope>
    <source>
        <strain evidence="7 8">M82</strain>
    </source>
</reference>
<evidence type="ECO:0000259" key="6">
    <source>
        <dbReference type="Pfam" id="PF08281"/>
    </source>
</evidence>
<comment type="caution">
    <text evidence="7">The sequence shown here is derived from an EMBL/GenBank/DDBJ whole genome shotgun (WGS) entry which is preliminary data.</text>
</comment>
<dbReference type="InterPro" id="IPR013249">
    <property type="entry name" value="RNA_pol_sigma70_r4_t2"/>
</dbReference>
<gene>
    <name evidence="7" type="ORF">OO017_07785</name>
</gene>
<dbReference type="Gene3D" id="1.10.10.10">
    <property type="entry name" value="Winged helix-like DNA-binding domain superfamily/Winged helix DNA-binding domain"/>
    <property type="match status" value="1"/>
</dbReference>
<dbReference type="NCBIfam" id="TIGR02937">
    <property type="entry name" value="sigma70-ECF"/>
    <property type="match status" value="1"/>
</dbReference>
<dbReference type="SUPFAM" id="SSF88659">
    <property type="entry name" value="Sigma3 and sigma4 domains of RNA polymerase sigma factors"/>
    <property type="match status" value="1"/>
</dbReference>
<feature type="domain" description="RNA polymerase sigma-70 region 2" evidence="5">
    <location>
        <begin position="27"/>
        <end position="91"/>
    </location>
</feature>
<keyword evidence="2" id="KW-0805">Transcription regulation</keyword>
<dbReference type="InterPro" id="IPR036388">
    <property type="entry name" value="WH-like_DNA-bd_sf"/>
</dbReference>
<name>A0ABT3REI5_9BACT</name>
<accession>A0ABT3REI5</accession>
<dbReference type="Gene3D" id="1.10.1740.10">
    <property type="match status" value="1"/>
</dbReference>
<evidence type="ECO:0000259" key="5">
    <source>
        <dbReference type="Pfam" id="PF04542"/>
    </source>
</evidence>
<comment type="similarity">
    <text evidence="1">Belongs to the sigma-70 factor family. ECF subfamily.</text>
</comment>
<dbReference type="InterPro" id="IPR013325">
    <property type="entry name" value="RNA_pol_sigma_r2"/>
</dbReference>
<keyword evidence="3" id="KW-0731">Sigma factor</keyword>
<dbReference type="InterPro" id="IPR039425">
    <property type="entry name" value="RNA_pol_sigma-70-like"/>
</dbReference>
<dbReference type="RefSeq" id="WP_266051906.1">
    <property type="nucleotide sequence ID" value="NZ_JAPFQO010000004.1"/>
</dbReference>
<evidence type="ECO:0000256" key="3">
    <source>
        <dbReference type="ARBA" id="ARBA00023082"/>
    </source>
</evidence>
<dbReference type="CDD" id="cd06171">
    <property type="entry name" value="Sigma70_r4"/>
    <property type="match status" value="1"/>
</dbReference>
<evidence type="ECO:0000256" key="2">
    <source>
        <dbReference type="ARBA" id="ARBA00023015"/>
    </source>
</evidence>